<dbReference type="EMBL" id="JAOYFB010000040">
    <property type="protein sequence ID" value="KAK4037902.1"/>
    <property type="molecule type" value="Genomic_DNA"/>
</dbReference>
<evidence type="ECO:0000256" key="1">
    <source>
        <dbReference type="SAM" id="Coils"/>
    </source>
</evidence>
<protein>
    <submittedName>
        <fullName evidence="3">Uncharacterized protein</fullName>
    </submittedName>
</protein>
<keyword evidence="1" id="KW-0175">Coiled coil</keyword>
<reference evidence="3 4" key="1">
    <citation type="journal article" date="2023" name="Nucleic Acids Res.">
        <title>The hologenome of Daphnia magna reveals possible DNA methylation and microbiome-mediated evolution of the host genome.</title>
        <authorList>
            <person name="Chaturvedi A."/>
            <person name="Li X."/>
            <person name="Dhandapani V."/>
            <person name="Marshall H."/>
            <person name="Kissane S."/>
            <person name="Cuenca-Cambronero M."/>
            <person name="Asole G."/>
            <person name="Calvet F."/>
            <person name="Ruiz-Romero M."/>
            <person name="Marangio P."/>
            <person name="Guigo R."/>
            <person name="Rago D."/>
            <person name="Mirbahai L."/>
            <person name="Eastwood N."/>
            <person name="Colbourne J.K."/>
            <person name="Zhou J."/>
            <person name="Mallon E."/>
            <person name="Orsini L."/>
        </authorList>
    </citation>
    <scope>NUCLEOTIDE SEQUENCE [LARGE SCALE GENOMIC DNA]</scope>
    <source>
        <strain evidence="3">LRV0_1</strain>
    </source>
</reference>
<evidence type="ECO:0000256" key="2">
    <source>
        <dbReference type="SAM" id="MobiDB-lite"/>
    </source>
</evidence>
<feature type="region of interest" description="Disordered" evidence="2">
    <location>
        <begin position="201"/>
        <end position="221"/>
    </location>
</feature>
<comment type="caution">
    <text evidence="3">The sequence shown here is derived from an EMBL/GenBank/DDBJ whole genome shotgun (WGS) entry which is preliminary data.</text>
</comment>
<sequence>MTITITCPNSRGKTNTVIKREPFDVFEVPTTCTAYTEDWIFQASFKKNVKHSLNNVTLPPLSELENADLIPQEYETRNMETAEPEMRKWKNRPQATSKTSIQSRVTLMGQHLRIIEEEEKERKNTERTINVRYPFEIIAAIATLFLSLAKALFLSRRQNKVVLSNLTKRVNELESRLKKHEEEVEEQLKVITQLLKSLEQEKTPNDGIKEDHSAESGFLPS</sequence>
<accession>A0ABR0B891</accession>
<dbReference type="Proteomes" id="UP001234178">
    <property type="component" value="Unassembled WGS sequence"/>
</dbReference>
<evidence type="ECO:0000313" key="3">
    <source>
        <dbReference type="EMBL" id="KAK4037902.1"/>
    </source>
</evidence>
<name>A0ABR0B891_9CRUS</name>
<keyword evidence="4" id="KW-1185">Reference proteome</keyword>
<feature type="coiled-coil region" evidence="1">
    <location>
        <begin position="163"/>
        <end position="201"/>
    </location>
</feature>
<evidence type="ECO:0000313" key="4">
    <source>
        <dbReference type="Proteomes" id="UP001234178"/>
    </source>
</evidence>
<feature type="compositionally biased region" description="Basic and acidic residues" evidence="2">
    <location>
        <begin position="201"/>
        <end position="214"/>
    </location>
</feature>
<organism evidence="3 4">
    <name type="scientific">Daphnia magna</name>
    <dbReference type="NCBI Taxonomy" id="35525"/>
    <lineage>
        <taxon>Eukaryota</taxon>
        <taxon>Metazoa</taxon>
        <taxon>Ecdysozoa</taxon>
        <taxon>Arthropoda</taxon>
        <taxon>Crustacea</taxon>
        <taxon>Branchiopoda</taxon>
        <taxon>Diplostraca</taxon>
        <taxon>Cladocera</taxon>
        <taxon>Anomopoda</taxon>
        <taxon>Daphniidae</taxon>
        <taxon>Daphnia</taxon>
    </lineage>
</organism>
<proteinExistence type="predicted"/>
<gene>
    <name evidence="3" type="ORF">OUZ56_029927</name>
</gene>